<keyword evidence="4" id="KW-0540">Nuclease</keyword>
<dbReference type="InterPro" id="IPR050951">
    <property type="entry name" value="Retrovirus_Pol_polyprotein"/>
</dbReference>
<dbReference type="Pfam" id="PF08284">
    <property type="entry name" value="RVP_2"/>
    <property type="match status" value="1"/>
</dbReference>
<dbReference type="Pfam" id="PF03732">
    <property type="entry name" value="Retrotrans_gag"/>
    <property type="match status" value="1"/>
</dbReference>
<dbReference type="AlphaFoldDB" id="A0A5N6LBU8"/>
<keyword evidence="8" id="KW-0863">Zinc-finger</keyword>
<dbReference type="CDD" id="cd09274">
    <property type="entry name" value="RNase_HI_RT_Ty3"/>
    <property type="match status" value="1"/>
</dbReference>
<evidence type="ECO:0000259" key="11">
    <source>
        <dbReference type="PROSITE" id="PS50878"/>
    </source>
</evidence>
<dbReference type="EC" id="2.7.7.49" evidence="1"/>
<dbReference type="GO" id="GO:0006508">
    <property type="term" value="P:proteolysis"/>
    <property type="evidence" value="ECO:0007669"/>
    <property type="project" value="InterPro"/>
</dbReference>
<evidence type="ECO:0000313" key="13">
    <source>
        <dbReference type="Proteomes" id="UP000326396"/>
    </source>
</evidence>
<name>A0A5N6LBU8_9ASTR</name>
<feature type="compositionally biased region" description="Polar residues" evidence="9">
    <location>
        <begin position="290"/>
        <end position="299"/>
    </location>
</feature>
<dbReference type="Gene3D" id="4.10.60.10">
    <property type="entry name" value="Zinc finger, CCHC-type"/>
    <property type="match status" value="1"/>
</dbReference>
<gene>
    <name evidence="12" type="ORF">E3N88_44606</name>
</gene>
<feature type="compositionally biased region" description="Basic and acidic residues" evidence="9">
    <location>
        <begin position="300"/>
        <end position="310"/>
    </location>
</feature>
<dbReference type="InterPro" id="IPR001969">
    <property type="entry name" value="Aspartic_peptidase_AS"/>
</dbReference>
<evidence type="ECO:0000256" key="1">
    <source>
        <dbReference type="ARBA" id="ARBA00012493"/>
    </source>
</evidence>
<dbReference type="GO" id="GO:0004519">
    <property type="term" value="F:endonuclease activity"/>
    <property type="evidence" value="ECO:0007669"/>
    <property type="project" value="UniProtKB-KW"/>
</dbReference>
<dbReference type="Pfam" id="PF17917">
    <property type="entry name" value="RT_RNaseH"/>
    <property type="match status" value="1"/>
</dbReference>
<dbReference type="InterPro" id="IPR021109">
    <property type="entry name" value="Peptidase_aspartic_dom_sf"/>
</dbReference>
<dbReference type="CDD" id="cd01647">
    <property type="entry name" value="RT_LTR"/>
    <property type="match status" value="1"/>
</dbReference>
<dbReference type="InterPro" id="IPR043502">
    <property type="entry name" value="DNA/RNA_pol_sf"/>
</dbReference>
<evidence type="ECO:0000256" key="5">
    <source>
        <dbReference type="ARBA" id="ARBA00022759"/>
    </source>
</evidence>
<keyword evidence="8" id="KW-0862">Zinc</keyword>
<dbReference type="FunFam" id="3.30.70.270:FF:000020">
    <property type="entry name" value="Transposon Tf2-6 polyprotein-like Protein"/>
    <property type="match status" value="1"/>
</dbReference>
<evidence type="ECO:0000256" key="4">
    <source>
        <dbReference type="ARBA" id="ARBA00022722"/>
    </source>
</evidence>
<dbReference type="Proteomes" id="UP000326396">
    <property type="component" value="Unassembled WGS sequence"/>
</dbReference>
<evidence type="ECO:0000256" key="3">
    <source>
        <dbReference type="ARBA" id="ARBA00022695"/>
    </source>
</evidence>
<feature type="region of interest" description="Disordered" evidence="9">
    <location>
        <begin position="264"/>
        <end position="354"/>
    </location>
</feature>
<dbReference type="GO" id="GO:0003676">
    <property type="term" value="F:nucleic acid binding"/>
    <property type="evidence" value="ECO:0007669"/>
    <property type="project" value="InterPro"/>
</dbReference>
<keyword evidence="3" id="KW-0548">Nucleotidyltransferase</keyword>
<dbReference type="InterPro" id="IPR036875">
    <property type="entry name" value="Znf_CCHC_sf"/>
</dbReference>
<dbReference type="FunFam" id="3.10.20.370:FF:000001">
    <property type="entry name" value="Retrovirus-related Pol polyprotein from transposon 17.6-like protein"/>
    <property type="match status" value="1"/>
</dbReference>
<dbReference type="PANTHER" id="PTHR37984:SF5">
    <property type="entry name" value="PROTEIN NYNRIN-LIKE"/>
    <property type="match status" value="1"/>
</dbReference>
<dbReference type="GO" id="GO:0004190">
    <property type="term" value="F:aspartic-type endopeptidase activity"/>
    <property type="evidence" value="ECO:0007669"/>
    <property type="project" value="InterPro"/>
</dbReference>
<evidence type="ECO:0000256" key="8">
    <source>
        <dbReference type="PROSITE-ProRule" id="PRU00047"/>
    </source>
</evidence>
<feature type="compositionally biased region" description="Basic and acidic residues" evidence="9">
    <location>
        <begin position="264"/>
        <end position="283"/>
    </location>
</feature>
<evidence type="ECO:0000256" key="2">
    <source>
        <dbReference type="ARBA" id="ARBA00022679"/>
    </source>
</evidence>
<keyword evidence="13" id="KW-1185">Reference proteome</keyword>
<feature type="region of interest" description="Disordered" evidence="9">
    <location>
        <begin position="93"/>
        <end position="123"/>
    </location>
</feature>
<dbReference type="Pfam" id="PF00098">
    <property type="entry name" value="zf-CCHC"/>
    <property type="match status" value="1"/>
</dbReference>
<dbReference type="SUPFAM" id="SSF57756">
    <property type="entry name" value="Retrovirus zinc finger-like domains"/>
    <property type="match status" value="1"/>
</dbReference>
<dbReference type="GO" id="GO:0008270">
    <property type="term" value="F:zinc ion binding"/>
    <property type="evidence" value="ECO:0007669"/>
    <property type="project" value="UniProtKB-KW"/>
</dbReference>
<comment type="caution">
    <text evidence="12">The sequence shown here is derived from an EMBL/GenBank/DDBJ whole genome shotgun (WGS) entry which is preliminary data.</text>
</comment>
<keyword evidence="2" id="KW-0808">Transferase</keyword>
<evidence type="ECO:0000313" key="12">
    <source>
        <dbReference type="EMBL" id="KAD0221959.1"/>
    </source>
</evidence>
<dbReference type="PROSITE" id="PS00141">
    <property type="entry name" value="ASP_PROTEASE"/>
    <property type="match status" value="1"/>
</dbReference>
<reference evidence="12 13" key="1">
    <citation type="submission" date="2019-05" db="EMBL/GenBank/DDBJ databases">
        <title>Mikania micrantha, genome provides insights into the molecular mechanism of rapid growth.</title>
        <authorList>
            <person name="Liu B."/>
        </authorList>
    </citation>
    <scope>NUCLEOTIDE SEQUENCE [LARGE SCALE GENOMIC DNA]</scope>
    <source>
        <strain evidence="12">NLD-2019</strain>
        <tissue evidence="12">Leaf</tissue>
    </source>
</reference>
<keyword evidence="8" id="KW-0479">Metal-binding</keyword>
<dbReference type="InterPro" id="IPR000477">
    <property type="entry name" value="RT_dom"/>
</dbReference>
<dbReference type="Pfam" id="PF00078">
    <property type="entry name" value="RVT_1"/>
    <property type="match status" value="1"/>
</dbReference>
<dbReference type="InterPro" id="IPR043128">
    <property type="entry name" value="Rev_trsase/Diguanyl_cyclase"/>
</dbReference>
<accession>A0A5N6LBU8</accession>
<sequence>MGASILSIPLLQQSIYTFSNLSHPSPQSQSFRSAYLHRVTAAIVDVWKGETEEITNTSDNAQLQTLVTNVVNAAISGILPNLMNQTAQTVIQQMQQHANGGNEPNQGGAGGGAVPNQGGAGAGAAPTGIHVWLERFQKQRPKSFSSAATPFKAQNWIAHIEKLFEVLGVDNVFKVRLATYKLEDDALEWWKTLKLARGGDQYAATLPWDEFKELFYRQLFTAADRNEYLREYAAIRQSNEKHITDYKTRFTRLVSFLVKNLHNDKKDGTKRSEDSRKRSRDSDQDQSSSHSGKNRPSPSQDHKNRFDRNTNNHSRPWKNRNHNQKQAQNQMIPAPTQAQPVNQQRPQQNRDATPACASCGKFHKGVCRLSGGLCFRCGRAGHMIRDCPQRDTRADTGKNSNKNTTGGRVFALTANEAANAPGMVSGTLRLFERDIYVLFDTGATHSVVSLLFAKYLAIAPTALDHTLTITTPLGDSTIISYVYRDCPIRIESTVCNADLLPMQMGDFDVIIGMDWLYRHHVTIECQTRRVLFGNPLSPELTYQGTQPRKSLKIISALKAQKLLSHGCAGFLASVKTTSYDEPNISDYPIVCEFPDVFPNELPGLPQDREVEFTIDLIPGAEPISKAPYRMAPLELKELKEQLQELLELGFIRPSVSPWGAPVLFVKKDGSMRLCIDYRELNKITIRNRYPLPRIDDLFDQLQGAKCFSKIDLRSGYHQLKIKDSDVSKSAFRTRYGHYEFLVMPFGLTNAPAVFMDLMNRVFRKFLDKFVIVFIDDILIYSKSKEEHEGHLRIVLETLRQKKLYAKFSKCDFWLSQVSFLGYVVSANGIMMDPAKIEAITKWPRPTSATEVRSFLGLAGYYRRFVEGFSVIALPLTHLLRKGVKFSWNADREKSFEELKKRLVSAPILTLPSGSGGYQIYSDASKKGLGCVLMQHGKVIAYASRQLKPYEVNYPTHDLELAAVIFALKIWRHYLYGETCDIFTDHKSLKYIFTQKELNMRQRRWLELLKDYDANIQYHPGKANVVADALSRKNSGTIASLYLQPRIITDLDKLGIGLHFGKSDGYLARIQVEPDLISRIKDAQHDDACATKTGEFDGRYCLPKEDIIGTHHIV</sequence>
<evidence type="ECO:0000256" key="7">
    <source>
        <dbReference type="ARBA" id="ARBA00022918"/>
    </source>
</evidence>
<dbReference type="SUPFAM" id="SSF56672">
    <property type="entry name" value="DNA/RNA polymerases"/>
    <property type="match status" value="1"/>
</dbReference>
<dbReference type="SMART" id="SM00343">
    <property type="entry name" value="ZnF_C2HC"/>
    <property type="match status" value="1"/>
</dbReference>
<feature type="compositionally biased region" description="Low complexity" evidence="9">
    <location>
        <begin position="93"/>
        <end position="106"/>
    </location>
</feature>
<dbReference type="PANTHER" id="PTHR37984">
    <property type="entry name" value="PROTEIN CBG26694"/>
    <property type="match status" value="1"/>
</dbReference>
<dbReference type="InterPro" id="IPR005162">
    <property type="entry name" value="Retrotrans_gag_dom"/>
</dbReference>
<feature type="compositionally biased region" description="Gly residues" evidence="9">
    <location>
        <begin position="107"/>
        <end position="122"/>
    </location>
</feature>
<feature type="compositionally biased region" description="Low complexity" evidence="9">
    <location>
        <begin position="337"/>
        <end position="350"/>
    </location>
</feature>
<dbReference type="Gene3D" id="3.10.10.10">
    <property type="entry name" value="HIV Type 1 Reverse Transcriptase, subunit A, domain 1"/>
    <property type="match status" value="1"/>
</dbReference>
<dbReference type="InterPro" id="IPR001878">
    <property type="entry name" value="Znf_CCHC"/>
</dbReference>
<dbReference type="PROSITE" id="PS50878">
    <property type="entry name" value="RT_POL"/>
    <property type="match status" value="1"/>
</dbReference>
<feature type="domain" description="Reverse transcriptase" evidence="11">
    <location>
        <begin position="644"/>
        <end position="824"/>
    </location>
</feature>
<dbReference type="Gene3D" id="2.40.70.10">
    <property type="entry name" value="Acid Proteases"/>
    <property type="match status" value="1"/>
</dbReference>
<dbReference type="InterPro" id="IPR041373">
    <property type="entry name" value="RT_RNaseH"/>
</dbReference>
<proteinExistence type="predicted"/>
<dbReference type="EMBL" id="SZYD01001865">
    <property type="protein sequence ID" value="KAD0221959.1"/>
    <property type="molecule type" value="Genomic_DNA"/>
</dbReference>
<evidence type="ECO:0000259" key="10">
    <source>
        <dbReference type="PROSITE" id="PS50158"/>
    </source>
</evidence>
<dbReference type="PROSITE" id="PS50158">
    <property type="entry name" value="ZF_CCHC"/>
    <property type="match status" value="1"/>
</dbReference>
<organism evidence="12 13">
    <name type="scientific">Mikania micrantha</name>
    <name type="common">bitter vine</name>
    <dbReference type="NCBI Taxonomy" id="192012"/>
    <lineage>
        <taxon>Eukaryota</taxon>
        <taxon>Viridiplantae</taxon>
        <taxon>Streptophyta</taxon>
        <taxon>Embryophyta</taxon>
        <taxon>Tracheophyta</taxon>
        <taxon>Spermatophyta</taxon>
        <taxon>Magnoliopsida</taxon>
        <taxon>eudicotyledons</taxon>
        <taxon>Gunneridae</taxon>
        <taxon>Pentapetalae</taxon>
        <taxon>asterids</taxon>
        <taxon>campanulids</taxon>
        <taxon>Asterales</taxon>
        <taxon>Asteraceae</taxon>
        <taxon>Asteroideae</taxon>
        <taxon>Heliantheae alliance</taxon>
        <taxon>Eupatorieae</taxon>
        <taxon>Mikania</taxon>
    </lineage>
</organism>
<protein>
    <recommendedName>
        <fullName evidence="1">RNA-directed DNA polymerase</fullName>
        <ecNumber evidence="1">2.7.7.49</ecNumber>
    </recommendedName>
</protein>
<dbReference type="OrthoDB" id="106784at2759"/>
<feature type="domain" description="CCHC-type" evidence="10">
    <location>
        <begin position="374"/>
        <end position="389"/>
    </location>
</feature>
<dbReference type="CDD" id="cd00303">
    <property type="entry name" value="retropepsin_like"/>
    <property type="match status" value="1"/>
</dbReference>
<dbReference type="GO" id="GO:0003964">
    <property type="term" value="F:RNA-directed DNA polymerase activity"/>
    <property type="evidence" value="ECO:0007669"/>
    <property type="project" value="UniProtKB-KW"/>
</dbReference>
<evidence type="ECO:0000256" key="9">
    <source>
        <dbReference type="SAM" id="MobiDB-lite"/>
    </source>
</evidence>
<evidence type="ECO:0000256" key="6">
    <source>
        <dbReference type="ARBA" id="ARBA00022801"/>
    </source>
</evidence>
<keyword evidence="5" id="KW-0255">Endonuclease</keyword>
<keyword evidence="7" id="KW-0695">RNA-directed DNA polymerase</keyword>
<keyword evidence="6" id="KW-0378">Hydrolase</keyword>
<dbReference type="SUPFAM" id="SSF50630">
    <property type="entry name" value="Acid proteases"/>
    <property type="match status" value="1"/>
</dbReference>
<dbReference type="Gene3D" id="3.30.70.270">
    <property type="match status" value="2"/>
</dbReference>